<reference evidence="6 7" key="1">
    <citation type="submission" date="2016-04" db="EMBL/GenBank/DDBJ databases">
        <title>Draft Genome Assembly of the Bloom-forming Cyanobacterium Nodularia spumigena Strain CENA596 in Shrimp Production Ponds.</title>
        <authorList>
            <person name="Popin R.V."/>
            <person name="Rigonato J."/>
            <person name="Abreu V.A."/>
            <person name="Andreote A.P."/>
            <person name="Silveira S.B."/>
            <person name="Odebrecht C."/>
            <person name="Fiore M.F."/>
        </authorList>
    </citation>
    <scope>NUCLEOTIDE SEQUENCE [LARGE SCALE GENOMIC DNA]</scope>
    <source>
        <strain evidence="6 7">CENA596</strain>
    </source>
</reference>
<dbReference type="PANTHER" id="PTHR35326:SF3">
    <property type="entry name" value="PROTEIN PSBN"/>
    <property type="match status" value="1"/>
</dbReference>
<dbReference type="GeneID" id="78015935"/>
<comment type="subcellular location">
    <subcellularLocation>
        <location evidence="5">Cellular thylakoid membrane</location>
        <topology evidence="5">Single-pass membrane protein</topology>
    </subcellularLocation>
    <subcellularLocation>
        <location evidence="1">Membrane</location>
        <topology evidence="1">Single-pass membrane protein</topology>
    </subcellularLocation>
</comment>
<name>A0A166K9C9_NODSP</name>
<dbReference type="InterPro" id="IPR003398">
    <property type="entry name" value="PSII_PsbN"/>
</dbReference>
<evidence type="ECO:0000256" key="2">
    <source>
        <dbReference type="ARBA" id="ARBA00022692"/>
    </source>
</evidence>
<keyword evidence="3 5" id="KW-1133">Transmembrane helix</keyword>
<keyword evidence="4 5" id="KW-0472">Membrane</keyword>
<evidence type="ECO:0000256" key="5">
    <source>
        <dbReference type="HAMAP-Rule" id="MF_00293"/>
    </source>
</evidence>
<dbReference type="Pfam" id="PF02468">
    <property type="entry name" value="PsbN"/>
    <property type="match status" value="1"/>
</dbReference>
<dbReference type="EMBL" id="LWAJ01000067">
    <property type="protein sequence ID" value="KZL50767.1"/>
    <property type="molecule type" value="Genomic_DNA"/>
</dbReference>
<dbReference type="GO" id="GO:0015979">
    <property type="term" value="P:photosynthesis"/>
    <property type="evidence" value="ECO:0007669"/>
    <property type="project" value="InterPro"/>
</dbReference>
<dbReference type="GO" id="GO:0031676">
    <property type="term" value="C:plasma membrane-derived thylakoid membrane"/>
    <property type="evidence" value="ECO:0007669"/>
    <property type="project" value="UniProtKB-SubCell"/>
</dbReference>
<evidence type="ECO:0000256" key="1">
    <source>
        <dbReference type="ARBA" id="ARBA00004167"/>
    </source>
</evidence>
<comment type="caution">
    <text evidence="5">Originally thought to be a component of PSII; based on experiments in Synechocystis, N.tabacum and barley, and its absence from PSII in T.elongatus and T.vulcanus, this is probably not true.</text>
</comment>
<dbReference type="AlphaFoldDB" id="A0A166K9C9"/>
<proteinExistence type="inferred from homology"/>
<comment type="function">
    <text evidence="5">May play a role in photosystem I and II biogenesis.</text>
</comment>
<dbReference type="OrthoDB" id="532561at2"/>
<organism evidence="6 7">
    <name type="scientific">Nodularia spumigena CENA596</name>
    <dbReference type="NCBI Taxonomy" id="1819295"/>
    <lineage>
        <taxon>Bacteria</taxon>
        <taxon>Bacillati</taxon>
        <taxon>Cyanobacteriota</taxon>
        <taxon>Cyanophyceae</taxon>
        <taxon>Nostocales</taxon>
        <taxon>Nodulariaceae</taxon>
        <taxon>Nodularia</taxon>
    </lineage>
</organism>
<evidence type="ECO:0000256" key="3">
    <source>
        <dbReference type="ARBA" id="ARBA00022989"/>
    </source>
</evidence>
<comment type="similarity">
    <text evidence="5">Belongs to the PsbN family.</text>
</comment>
<evidence type="ECO:0000313" key="7">
    <source>
        <dbReference type="Proteomes" id="UP000076555"/>
    </source>
</evidence>
<evidence type="ECO:0000313" key="6">
    <source>
        <dbReference type="EMBL" id="KZL50767.1"/>
    </source>
</evidence>
<keyword evidence="5" id="KW-0793">Thylakoid</keyword>
<keyword evidence="2 5" id="KW-0812">Transmembrane</keyword>
<dbReference type="PANTHER" id="PTHR35326">
    <property type="entry name" value="PROTEIN PSBN"/>
    <property type="match status" value="1"/>
</dbReference>
<sequence length="43" mass="4542">MEPATMISISVGAALVAVTGFAIYMSFGPPSKQLADPFEDHED</sequence>
<dbReference type="RefSeq" id="WP_042201506.1">
    <property type="nucleotide sequence ID" value="NZ_CAWMRI010000067.1"/>
</dbReference>
<evidence type="ECO:0000256" key="4">
    <source>
        <dbReference type="ARBA" id="ARBA00023136"/>
    </source>
</evidence>
<protein>
    <recommendedName>
        <fullName evidence="5">Protein PsbN</fullName>
    </recommendedName>
</protein>
<accession>A0A166K9C9</accession>
<dbReference type="HAMAP" id="MF_00293">
    <property type="entry name" value="PSII_PsbN"/>
    <property type="match status" value="1"/>
</dbReference>
<dbReference type="Proteomes" id="UP000076555">
    <property type="component" value="Unassembled WGS sequence"/>
</dbReference>
<gene>
    <name evidence="5 6" type="primary">psbN</name>
    <name evidence="6" type="ORF">A2T98_05850</name>
</gene>
<feature type="transmembrane region" description="Helical" evidence="5">
    <location>
        <begin position="6"/>
        <end position="27"/>
    </location>
</feature>
<dbReference type="NCBIfam" id="NF009650">
    <property type="entry name" value="PRK13183.1"/>
    <property type="match status" value="1"/>
</dbReference>
<comment type="caution">
    <text evidence="6">The sequence shown here is derived from an EMBL/GenBank/DDBJ whole genome shotgun (WGS) entry which is preliminary data.</text>
</comment>